<evidence type="ECO:0000313" key="1">
    <source>
        <dbReference type="EMBL" id="JAD76687.1"/>
    </source>
</evidence>
<dbReference type="EMBL" id="GBRH01221208">
    <property type="protein sequence ID" value="JAD76687.1"/>
    <property type="molecule type" value="Transcribed_RNA"/>
</dbReference>
<name>A0A0A9CYX9_ARUDO</name>
<reference evidence="1" key="1">
    <citation type="submission" date="2014-09" db="EMBL/GenBank/DDBJ databases">
        <authorList>
            <person name="Magalhaes I.L.F."/>
            <person name="Oliveira U."/>
            <person name="Santos F.R."/>
            <person name="Vidigal T.H.D.A."/>
            <person name="Brescovit A.D."/>
            <person name="Santos A.J."/>
        </authorList>
    </citation>
    <scope>NUCLEOTIDE SEQUENCE</scope>
    <source>
        <tissue evidence="1">Shoot tissue taken approximately 20 cm above the soil surface</tissue>
    </source>
</reference>
<proteinExistence type="predicted"/>
<organism evidence="1">
    <name type="scientific">Arundo donax</name>
    <name type="common">Giant reed</name>
    <name type="synonym">Donax arundinaceus</name>
    <dbReference type="NCBI Taxonomy" id="35708"/>
    <lineage>
        <taxon>Eukaryota</taxon>
        <taxon>Viridiplantae</taxon>
        <taxon>Streptophyta</taxon>
        <taxon>Embryophyta</taxon>
        <taxon>Tracheophyta</taxon>
        <taxon>Spermatophyta</taxon>
        <taxon>Magnoliopsida</taxon>
        <taxon>Liliopsida</taxon>
        <taxon>Poales</taxon>
        <taxon>Poaceae</taxon>
        <taxon>PACMAD clade</taxon>
        <taxon>Arundinoideae</taxon>
        <taxon>Arundineae</taxon>
        <taxon>Arundo</taxon>
    </lineage>
</organism>
<reference evidence="1" key="2">
    <citation type="journal article" date="2015" name="Data Brief">
        <title>Shoot transcriptome of the giant reed, Arundo donax.</title>
        <authorList>
            <person name="Barrero R.A."/>
            <person name="Guerrero F.D."/>
            <person name="Moolhuijzen P."/>
            <person name="Goolsby J.A."/>
            <person name="Tidwell J."/>
            <person name="Bellgard S.E."/>
            <person name="Bellgard M.I."/>
        </authorList>
    </citation>
    <scope>NUCLEOTIDE SEQUENCE</scope>
    <source>
        <tissue evidence="1">Shoot tissue taken approximately 20 cm above the soil surface</tissue>
    </source>
</reference>
<dbReference type="AlphaFoldDB" id="A0A0A9CYX9"/>
<sequence>MARPKGDPPFLVMTESRSLYEERALNRTDIASGKYPRANNACRPESDLEMAHSSQRIHKSSSEFGGTESILLAALPTLRCNSMIIPISCGRQKNPFDRRTKACLRVRHSVLFMFSAS</sequence>
<protein>
    <submittedName>
        <fullName evidence="1">Uncharacterized protein</fullName>
    </submittedName>
</protein>
<accession>A0A0A9CYX9</accession>